<feature type="domain" description="DUF6857" evidence="3">
    <location>
        <begin position="302"/>
        <end position="614"/>
    </location>
</feature>
<feature type="compositionally biased region" description="Basic and acidic residues" evidence="1">
    <location>
        <begin position="509"/>
        <end position="521"/>
    </location>
</feature>
<dbReference type="Proteomes" id="UP001372338">
    <property type="component" value="Unassembled WGS sequence"/>
</dbReference>
<protein>
    <recommendedName>
        <fullName evidence="6">DUF936 family protein</fullName>
    </recommendedName>
</protein>
<dbReference type="Pfam" id="PF06075">
    <property type="entry name" value="DUF936"/>
    <property type="match status" value="1"/>
</dbReference>
<reference evidence="4 5" key="1">
    <citation type="submission" date="2024-01" db="EMBL/GenBank/DDBJ databases">
        <title>The genomes of 5 underutilized Papilionoideae crops provide insights into root nodulation and disease resistanc.</title>
        <authorList>
            <person name="Yuan L."/>
        </authorList>
    </citation>
    <scope>NUCLEOTIDE SEQUENCE [LARGE SCALE GENOMIC DNA]</scope>
    <source>
        <strain evidence="4">ZHUSHIDOU_FW_LH</strain>
        <tissue evidence="4">Leaf</tissue>
    </source>
</reference>
<evidence type="ECO:0008006" key="6">
    <source>
        <dbReference type="Google" id="ProtNLM"/>
    </source>
</evidence>
<dbReference type="EMBL" id="JAYWIO010000008">
    <property type="protein sequence ID" value="KAK7243451.1"/>
    <property type="molecule type" value="Genomic_DNA"/>
</dbReference>
<dbReference type="InterPro" id="IPR048297">
    <property type="entry name" value="DUF936_dom_pln"/>
</dbReference>
<dbReference type="AlphaFoldDB" id="A0AAN9HNR5"/>
<name>A0AAN9HNR5_CROPI</name>
<dbReference type="InterPro" id="IPR010341">
    <property type="entry name" value="DUF936_pln"/>
</dbReference>
<comment type="caution">
    <text evidence="4">The sequence shown here is derived from an EMBL/GenBank/DDBJ whole genome shotgun (WGS) entry which is preliminary data.</text>
</comment>
<feature type="region of interest" description="Disordered" evidence="1">
    <location>
        <begin position="490"/>
        <end position="521"/>
    </location>
</feature>
<feature type="compositionally biased region" description="Low complexity" evidence="1">
    <location>
        <begin position="269"/>
        <end position="287"/>
    </location>
</feature>
<dbReference type="Pfam" id="PF21647">
    <property type="entry name" value="DUF6857"/>
    <property type="match status" value="1"/>
</dbReference>
<feature type="region of interest" description="Disordered" evidence="1">
    <location>
        <begin position="193"/>
        <end position="291"/>
    </location>
</feature>
<feature type="compositionally biased region" description="Polar residues" evidence="1">
    <location>
        <begin position="250"/>
        <end position="268"/>
    </location>
</feature>
<proteinExistence type="predicted"/>
<dbReference type="InterPro" id="IPR049172">
    <property type="entry name" value="DUF6857_pln"/>
</dbReference>
<feature type="compositionally biased region" description="Basic and acidic residues" evidence="1">
    <location>
        <begin position="233"/>
        <end position="245"/>
    </location>
</feature>
<dbReference type="PANTHER" id="PTHR31928">
    <property type="entry name" value="EXPRESSED PROTEIN"/>
    <property type="match status" value="1"/>
</dbReference>
<evidence type="ECO:0000313" key="4">
    <source>
        <dbReference type="EMBL" id="KAK7243451.1"/>
    </source>
</evidence>
<organism evidence="4 5">
    <name type="scientific">Crotalaria pallida</name>
    <name type="common">Smooth rattlebox</name>
    <name type="synonym">Crotalaria striata</name>
    <dbReference type="NCBI Taxonomy" id="3830"/>
    <lineage>
        <taxon>Eukaryota</taxon>
        <taxon>Viridiplantae</taxon>
        <taxon>Streptophyta</taxon>
        <taxon>Embryophyta</taxon>
        <taxon>Tracheophyta</taxon>
        <taxon>Spermatophyta</taxon>
        <taxon>Magnoliopsida</taxon>
        <taxon>eudicotyledons</taxon>
        <taxon>Gunneridae</taxon>
        <taxon>Pentapetalae</taxon>
        <taxon>rosids</taxon>
        <taxon>fabids</taxon>
        <taxon>Fabales</taxon>
        <taxon>Fabaceae</taxon>
        <taxon>Papilionoideae</taxon>
        <taxon>50 kb inversion clade</taxon>
        <taxon>genistoids sensu lato</taxon>
        <taxon>core genistoids</taxon>
        <taxon>Crotalarieae</taxon>
        <taxon>Crotalaria</taxon>
    </lineage>
</organism>
<sequence>MASLTPGVLSNLLENAANKHARVTGEHRHALLQVIEIVPCFSHGDEAPWQSRGYFLKLSDSLHSAYVTVPDNDAELIYGDKIQLGQLVYVTRFSKTESPVSKTESSSVPVVQGLNPVPKRRACVGNPSELVHIGVKNPTLEFRKTKNVNNACCNGSRSSIGLKRDELVSKMKLKKKSGGVEEGVVEMRRLSLDSSRRVWDHSPVSTKNAASSTGNSNSSRFKFKSASTSPNVNDKKVSHRIDTPRKYPISSISPLENKNENSCPKATNTPPKLTSTPPRKSTTKSPPCAGTVPSQLVKVPLNFKTWDDTSTTSWEDLPSPLCNLGKQVVMRRNVAFLAAVRSLEEASAADALIQCMCMFAELCQSCGTLSAGSLVKQFLELHHRLQRARTVLDTLFAAPPEAKPSSYSTIQHPVEDACKVPTKKNAISWVQAAIGTNLSKFNMFRSQEKSEVLNGEKCYYVVIDNSGEEMNTENSSSENKQNRVAQANILSNSTAKKLPSSKRNLLVTKKKDTTDKRDKSKESELKEAASLAENLLMASREWFLKYLEESLGNGFGLKSNDDSTEITCLLGQLKRVNHWLDNLAGGDKVDHRVEKLKKSLYRFLLEHVNSAVAST</sequence>
<keyword evidence="5" id="KW-1185">Reference proteome</keyword>
<evidence type="ECO:0000259" key="3">
    <source>
        <dbReference type="Pfam" id="PF21647"/>
    </source>
</evidence>
<evidence type="ECO:0000256" key="1">
    <source>
        <dbReference type="SAM" id="MobiDB-lite"/>
    </source>
</evidence>
<gene>
    <name evidence="4" type="ORF">RIF29_38247</name>
</gene>
<feature type="domain" description="DUF936" evidence="2">
    <location>
        <begin position="4"/>
        <end position="131"/>
    </location>
</feature>
<dbReference type="PANTHER" id="PTHR31928:SF7">
    <property type="entry name" value="FACTOR 1-DELTA, PUTATIVE (DUF936)-RELATED"/>
    <property type="match status" value="1"/>
</dbReference>
<accession>A0AAN9HNR5</accession>
<feature type="compositionally biased region" description="Low complexity" evidence="1">
    <location>
        <begin position="205"/>
        <end position="219"/>
    </location>
</feature>
<evidence type="ECO:0000313" key="5">
    <source>
        <dbReference type="Proteomes" id="UP001372338"/>
    </source>
</evidence>
<evidence type="ECO:0000259" key="2">
    <source>
        <dbReference type="Pfam" id="PF06075"/>
    </source>
</evidence>